<sequence length="580" mass="62894">MSYIGRTEPDESINGVLVETNAQMGAQPDGRHRPGREVIKDLPSNVDVLIVGFGPVGAAAANLLARHGVNVLVVDKATDIYMAPRAIALDNEALRILQLVGVTEHELETVAIPCVRMRSPLLGEFGKANTLGSIDGHPKLVTFYQPDLERCLRSRLQQYPCARAALGVALLGIESGPASIAATLDLGLGRIHDVQARYLIGADGASSLVRQLIGQEFKGKTFVEDWLIVDARNVPRPIDHVEFICDHRRPTPHMTAPGARERWEFMLRPGETREEMESDARIRELLAPWGNVDNMVIERKAVYRFHARTVKAFSQGRVFLAGDAAHITPPFVGQGLVAGLRDAANLCWKLASVIHGHASPQILATYDQERRPHVKAMIRFAQLMGRLVMPRNAAVALVTHGLMRAMRLVPKWRAYFEELEIKPRNICRRGLFVAGSTRSGLTRGALVPQGWVRGANGRTCLSDDVLGPGLTLIGFGRDAGAALDVRTAAAFAAAGGTVIQIAHRGQRLHLAANGGWEDLEGAFLPRAAPFGWAAVVRPDRVVIHDGPVGEASRLIAESMALLGTPIGAMPPITEPAQSFV</sequence>
<proteinExistence type="predicted"/>
<dbReference type="NCBIfam" id="NF004829">
    <property type="entry name" value="PRK06183.1-3"/>
    <property type="match status" value="1"/>
</dbReference>
<name>A0A318IBC0_BURPY</name>
<dbReference type="GO" id="GO:0071949">
    <property type="term" value="F:FAD binding"/>
    <property type="evidence" value="ECO:0007669"/>
    <property type="project" value="InterPro"/>
</dbReference>
<reference evidence="3 4" key="1">
    <citation type="submission" date="2018-05" db="EMBL/GenBank/DDBJ databases">
        <title>Comparative genomics of bacterial root endophytes of switchgrass collected from native prairies over two seasons.</title>
        <authorList>
            <person name="Tang Y."/>
        </authorList>
    </citation>
    <scope>NUCLEOTIDE SEQUENCE [LARGE SCALE GENOMIC DNA]</scope>
    <source>
        <strain evidence="3 4">NFIX32</strain>
    </source>
</reference>
<dbReference type="PRINTS" id="PR00420">
    <property type="entry name" value="RNGMNOXGNASE"/>
</dbReference>
<evidence type="ECO:0000259" key="2">
    <source>
        <dbReference type="Pfam" id="PF01494"/>
    </source>
</evidence>
<evidence type="ECO:0000313" key="3">
    <source>
        <dbReference type="EMBL" id="PXX28627.1"/>
    </source>
</evidence>
<dbReference type="GO" id="GO:0008688">
    <property type="term" value="F:3-(3-hydroxyphenyl)propionate hydroxylase activity"/>
    <property type="evidence" value="ECO:0007669"/>
    <property type="project" value="TreeGrafter"/>
</dbReference>
<evidence type="ECO:0000256" key="1">
    <source>
        <dbReference type="ARBA" id="ARBA00023002"/>
    </source>
</evidence>
<dbReference type="InterPro" id="IPR002938">
    <property type="entry name" value="FAD-bd"/>
</dbReference>
<dbReference type="PANTHER" id="PTHR43476">
    <property type="entry name" value="3-(3-HYDROXY-PHENYL)PROPIONATE/3-HYDROXYCINNAMIC ACID HYDROXYLASE"/>
    <property type="match status" value="1"/>
</dbReference>
<dbReference type="Pfam" id="PF01494">
    <property type="entry name" value="FAD_binding_3"/>
    <property type="match status" value="1"/>
</dbReference>
<feature type="domain" description="FAD-binding" evidence="2">
    <location>
        <begin position="46"/>
        <end position="381"/>
    </location>
</feature>
<organism evidence="3 4">
    <name type="scientific">Burkholderia pyrrocinia</name>
    <name type="common">Pseudomonas pyrrocinia</name>
    <dbReference type="NCBI Taxonomy" id="60550"/>
    <lineage>
        <taxon>Bacteria</taxon>
        <taxon>Pseudomonadati</taxon>
        <taxon>Pseudomonadota</taxon>
        <taxon>Betaproteobacteria</taxon>
        <taxon>Burkholderiales</taxon>
        <taxon>Burkholderiaceae</taxon>
        <taxon>Burkholderia</taxon>
        <taxon>Burkholderia cepacia complex</taxon>
    </lineage>
</organism>
<dbReference type="SUPFAM" id="SSF51905">
    <property type="entry name" value="FAD/NAD(P)-binding domain"/>
    <property type="match status" value="1"/>
</dbReference>
<dbReference type="GO" id="GO:0019622">
    <property type="term" value="P:3-(3-hydroxy)phenylpropionate catabolic process"/>
    <property type="evidence" value="ECO:0007669"/>
    <property type="project" value="TreeGrafter"/>
</dbReference>
<dbReference type="EMBL" id="QJJY01000018">
    <property type="protein sequence ID" value="PXX28627.1"/>
    <property type="molecule type" value="Genomic_DNA"/>
</dbReference>
<gene>
    <name evidence="3" type="ORF">NA66_101827</name>
</gene>
<accession>A0A318IBC0</accession>
<evidence type="ECO:0000313" key="4">
    <source>
        <dbReference type="Proteomes" id="UP000247755"/>
    </source>
</evidence>
<dbReference type="AlphaFoldDB" id="A0A318IBC0"/>
<keyword evidence="1" id="KW-0560">Oxidoreductase</keyword>
<dbReference type="Proteomes" id="UP000247755">
    <property type="component" value="Unassembled WGS sequence"/>
</dbReference>
<dbReference type="Gene3D" id="3.50.50.60">
    <property type="entry name" value="FAD/NAD(P)-binding domain"/>
    <property type="match status" value="1"/>
</dbReference>
<dbReference type="InterPro" id="IPR036188">
    <property type="entry name" value="FAD/NAD-bd_sf"/>
</dbReference>
<comment type="caution">
    <text evidence="3">The sequence shown here is derived from an EMBL/GenBank/DDBJ whole genome shotgun (WGS) entry which is preliminary data.</text>
</comment>
<dbReference type="PANTHER" id="PTHR43476:SF3">
    <property type="entry name" value="FAD-BINDING MONOOXYGENASE"/>
    <property type="match status" value="1"/>
</dbReference>
<dbReference type="InterPro" id="IPR050631">
    <property type="entry name" value="PheA/TfdB_FAD_monoxygenase"/>
</dbReference>
<protein>
    <submittedName>
        <fullName evidence="3">3-(3-hydroxy-phenyl)propionate hydroxylase</fullName>
    </submittedName>
</protein>
<dbReference type="Gene3D" id="3.30.70.2450">
    <property type="match status" value="1"/>
</dbReference>